<dbReference type="PANTHER" id="PTHR43353:SF5">
    <property type="entry name" value="SUCCINATE-SEMIALDEHYDE DEHYDROGENASE, MITOCHONDRIAL"/>
    <property type="match status" value="1"/>
</dbReference>
<dbReference type="GO" id="GO:0004777">
    <property type="term" value="F:succinate-semialdehyde dehydrogenase (NAD+) activity"/>
    <property type="evidence" value="ECO:0007669"/>
    <property type="project" value="TreeGrafter"/>
</dbReference>
<proteinExistence type="inferred from homology"/>
<evidence type="ECO:0000256" key="3">
    <source>
        <dbReference type="PROSITE-ProRule" id="PRU10007"/>
    </source>
</evidence>
<dbReference type="SUPFAM" id="SSF53720">
    <property type="entry name" value="ALDH-like"/>
    <property type="match status" value="1"/>
</dbReference>
<feature type="domain" description="Aldehyde dehydrogenase" evidence="5">
    <location>
        <begin position="23"/>
        <end position="474"/>
    </location>
</feature>
<feature type="active site" evidence="3">
    <location>
        <position position="251"/>
    </location>
</feature>
<dbReference type="Gene3D" id="3.40.605.10">
    <property type="entry name" value="Aldehyde Dehydrogenase, Chain A, domain 1"/>
    <property type="match status" value="1"/>
</dbReference>
<evidence type="ECO:0000313" key="7">
    <source>
        <dbReference type="Proteomes" id="UP000027602"/>
    </source>
</evidence>
<comment type="similarity">
    <text evidence="1 4">Belongs to the aldehyde dehydrogenase family.</text>
</comment>
<evidence type="ECO:0000256" key="4">
    <source>
        <dbReference type="RuleBase" id="RU003345"/>
    </source>
</evidence>
<dbReference type="PROSITE" id="PS00687">
    <property type="entry name" value="ALDEHYDE_DEHYDR_GLU"/>
    <property type="match status" value="1"/>
</dbReference>
<evidence type="ECO:0000313" key="6">
    <source>
        <dbReference type="EMBL" id="AIE59010.1"/>
    </source>
</evidence>
<dbReference type="InterPro" id="IPR015590">
    <property type="entry name" value="Aldehyde_DH_dom"/>
</dbReference>
<evidence type="ECO:0000256" key="1">
    <source>
        <dbReference type="ARBA" id="ARBA00009986"/>
    </source>
</evidence>
<sequence length="479" mass="52287">MKKQGLTRGMYINGQQILMENCFMVQNPATFEPVGYVPNGTAKEAKLAVDAAYEAFLTWSKITAYERADLLEKWHQIIKDRLDDLAFTMTLEQGKPLFEAKGEIEYANSFVKWFAEEAKRIYGETIPASVGSKRIIVQKQPVGVVAAITPWNFPAAMITRKVAPALAAGCTVVIKPAEQTPLTALLLAECAQEAGFPAGVINVVTTQNPAEVVDVWMEDSRVKKVTFTGSTPIGKLLMKKAADTVKKVSLELGGLAPFIVTEDANIKEAVKGVVQSKFRNAGQTCICANRIFVHESIKEPFLAAFHEAVLSLRVGNGLDEKVDIGPLIDEEAVKKVKHQLEDAVAKGATLHKGPSVNMDKGYFLNPVVISDVTDDMLCMQEETFGPIAPVSTYSDDEEVIQRANNTPFGLAAYVYTQSLQKAVWFSENLEYGIVGINDGAPSVAQAPFGGMKESGLGREGSHYGLDEFLEIKYISLQLI</sequence>
<dbReference type="PROSITE" id="PS00070">
    <property type="entry name" value="ALDEHYDE_DEHYDR_CYS"/>
    <property type="match status" value="1"/>
</dbReference>
<dbReference type="Proteomes" id="UP000027602">
    <property type="component" value="Chromosome"/>
</dbReference>
<keyword evidence="2 4" id="KW-0560">Oxidoreductase</keyword>
<dbReference type="InterPro" id="IPR016161">
    <property type="entry name" value="Ald_DH/histidinol_DH"/>
</dbReference>
<dbReference type="Gene3D" id="3.40.309.10">
    <property type="entry name" value="Aldehyde Dehydrogenase, Chain A, domain 2"/>
    <property type="match status" value="1"/>
</dbReference>
<name>A0A068LN61_BACMM</name>
<dbReference type="InterPro" id="IPR050740">
    <property type="entry name" value="Aldehyde_DH_Superfamily"/>
</dbReference>
<evidence type="ECO:0000256" key="2">
    <source>
        <dbReference type="ARBA" id="ARBA00023002"/>
    </source>
</evidence>
<dbReference type="InterPro" id="IPR016160">
    <property type="entry name" value="Ald_DH_CS_CYS"/>
</dbReference>
<evidence type="ECO:0000259" key="5">
    <source>
        <dbReference type="Pfam" id="PF00171"/>
    </source>
</evidence>
<dbReference type="InterPro" id="IPR029510">
    <property type="entry name" value="Ald_DH_CS_GLU"/>
</dbReference>
<dbReference type="FunFam" id="3.40.605.10:FF:000005">
    <property type="entry name" value="Succinate-semialdehyde dehydrogenase I"/>
    <property type="match status" value="1"/>
</dbReference>
<dbReference type="PANTHER" id="PTHR43353">
    <property type="entry name" value="SUCCINATE-SEMIALDEHYDE DEHYDROGENASE, MITOCHONDRIAL"/>
    <property type="match status" value="1"/>
</dbReference>
<dbReference type="HOGENOM" id="CLU_005391_0_0_9"/>
<accession>A0A068LN61</accession>
<reference evidence="6 7" key="1">
    <citation type="journal article" date="2015" name="BMC Genomics">
        <title>Transcriptome analysis of thermophilic methylotrophic Bacillus methanolicus MGA3 using RNA-sequencing provides detailed insights into its previously uncharted transcriptional landscape.</title>
        <authorList>
            <person name="Irla M."/>
            <person name="Neshat A."/>
            <person name="Brautaset T."/>
            <person name="Ruckert C."/>
            <person name="Kalinowski J."/>
            <person name="Wendisch V.F."/>
        </authorList>
    </citation>
    <scope>NUCLEOTIDE SEQUENCE [LARGE SCALE GENOMIC DNA]</scope>
    <source>
        <strain evidence="7">MGA3 / ATCC 53907</strain>
    </source>
</reference>
<organism evidence="6 7">
    <name type="scientific">Bacillus methanolicus (strain MGA3 / ATCC 53907)</name>
    <dbReference type="NCBI Taxonomy" id="796606"/>
    <lineage>
        <taxon>Bacteria</taxon>
        <taxon>Bacillati</taxon>
        <taxon>Bacillota</taxon>
        <taxon>Bacilli</taxon>
        <taxon>Bacillales</taxon>
        <taxon>Bacillaceae</taxon>
        <taxon>Bacillus</taxon>
    </lineage>
</organism>
<dbReference type="EC" id="1.2.1.79" evidence="6"/>
<dbReference type="EMBL" id="CP007739">
    <property type="protein sequence ID" value="AIE59010.1"/>
    <property type="molecule type" value="Genomic_DNA"/>
</dbReference>
<keyword evidence="7" id="KW-1185">Reference proteome</keyword>
<protein>
    <submittedName>
        <fullName evidence="6">Succinate-semialdehyde dehydrogenase [NADP(+)]</fullName>
        <ecNumber evidence="6">1.2.1.79</ecNumber>
    </submittedName>
</protein>
<dbReference type="GO" id="GO:0009450">
    <property type="term" value="P:gamma-aminobutyric acid catabolic process"/>
    <property type="evidence" value="ECO:0007669"/>
    <property type="project" value="TreeGrafter"/>
</dbReference>
<dbReference type="CDD" id="cd07103">
    <property type="entry name" value="ALDH_F5_SSADH_GabD"/>
    <property type="match status" value="1"/>
</dbReference>
<dbReference type="InterPro" id="IPR016163">
    <property type="entry name" value="Ald_DH_C"/>
</dbReference>
<dbReference type="GO" id="GO:0036243">
    <property type="term" value="F:succinate-semialdehyde dehydrogenase (NADP+) activity"/>
    <property type="evidence" value="ECO:0007669"/>
    <property type="project" value="UniProtKB-EC"/>
</dbReference>
<dbReference type="KEGG" id="bmet:BMMGA3_02730"/>
<dbReference type="eggNOG" id="COG1012">
    <property type="taxonomic scope" value="Bacteria"/>
</dbReference>
<dbReference type="Pfam" id="PF00171">
    <property type="entry name" value="Aldedh"/>
    <property type="match status" value="1"/>
</dbReference>
<dbReference type="InterPro" id="IPR016162">
    <property type="entry name" value="Ald_DH_N"/>
</dbReference>
<dbReference type="STRING" id="796606.BMMGA3_02730"/>
<dbReference type="FunFam" id="3.40.309.10:FF:000004">
    <property type="entry name" value="Succinate-semialdehyde dehydrogenase I"/>
    <property type="match status" value="1"/>
</dbReference>
<dbReference type="AlphaFoldDB" id="A0A068LN61"/>
<gene>
    <name evidence="6" type="primary">gabD</name>
    <name evidence="6" type="ORF">BMMGA3_02730</name>
</gene>